<protein>
    <submittedName>
        <fullName evidence="3">7TM_GPCR_Srx domain-containing protein</fullName>
    </submittedName>
</protein>
<feature type="transmembrane region" description="Helical" evidence="1">
    <location>
        <begin position="62"/>
        <end position="83"/>
    </location>
</feature>
<dbReference type="Proteomes" id="UP000046392">
    <property type="component" value="Unplaced"/>
</dbReference>
<accession>A0A0N5BT41</accession>
<keyword evidence="2" id="KW-1185">Reference proteome</keyword>
<keyword evidence="1" id="KW-1133">Transmembrane helix</keyword>
<evidence type="ECO:0000313" key="3">
    <source>
        <dbReference type="WBParaSite" id="SPAL_0000903350.1"/>
    </source>
</evidence>
<reference evidence="3" key="1">
    <citation type="submission" date="2017-02" db="UniProtKB">
        <authorList>
            <consortium name="WormBaseParasite"/>
        </authorList>
    </citation>
    <scope>IDENTIFICATION</scope>
</reference>
<organism evidence="2 3">
    <name type="scientific">Strongyloides papillosus</name>
    <name type="common">Intestinal threadworm</name>
    <dbReference type="NCBI Taxonomy" id="174720"/>
    <lineage>
        <taxon>Eukaryota</taxon>
        <taxon>Metazoa</taxon>
        <taxon>Ecdysozoa</taxon>
        <taxon>Nematoda</taxon>
        <taxon>Chromadorea</taxon>
        <taxon>Rhabditida</taxon>
        <taxon>Tylenchina</taxon>
        <taxon>Panagrolaimomorpha</taxon>
        <taxon>Strongyloidoidea</taxon>
        <taxon>Strongyloididae</taxon>
        <taxon>Strongyloides</taxon>
    </lineage>
</organism>
<dbReference type="AlphaFoldDB" id="A0A0N5BT41"/>
<name>A0A0N5BT41_STREA</name>
<keyword evidence="1" id="KW-0812">Transmembrane</keyword>
<evidence type="ECO:0000256" key="1">
    <source>
        <dbReference type="SAM" id="Phobius"/>
    </source>
</evidence>
<evidence type="ECO:0000313" key="2">
    <source>
        <dbReference type="Proteomes" id="UP000046392"/>
    </source>
</evidence>
<dbReference type="WBParaSite" id="SPAL_0000903350.1">
    <property type="protein sequence ID" value="SPAL_0000903350.1"/>
    <property type="gene ID" value="SPAL_0000903350"/>
</dbReference>
<proteinExistence type="predicted"/>
<sequence>MLFQTDYITNFLTRIILYDIFEFSISSCEVFYHQEGEREKSREKLTNIKGNIHNFHHQNMEVFLSIIFYISNIILYEYFIILINNNGLMRLLSSSAAGWKYEITTSTPLLNRFSNHFHKMMSCGYS</sequence>
<keyword evidence="1" id="KW-0472">Membrane</keyword>